<evidence type="ECO:0000313" key="2">
    <source>
        <dbReference type="Proteomes" id="UP000022910"/>
    </source>
</evidence>
<keyword evidence="2" id="KW-1185">Reference proteome</keyword>
<sequence length="327" mass="38991">MIPILYFHVYWLIRLGVKLRFQFYGKTLGDITSIKANPGLIELIRVQQNLKYFEWRDELDDDQLLLFEEPPYEEIFLILKLKKDTLLHLKMYFLYIFLFEIQEIISELINLRTLVAADFCFFSERQLPIFKFKHLETLQLDHVTFKAITDVIKNSGGALKDILMKHYDHFRCDIHFDEDSLTFIRTIYEHCPSVECLSLLFPPTKEHIAEFEKLLKRCENLKSVLILISNVDIVENEEVYGKELLEALSRSAPANLREIRFVDDLSFPLKILESFLESWRNRSAISIYMNHHAYEGESYMNLLNKYKIEGVIKNFKREFERDIYYSV</sequence>
<proteinExistence type="predicted"/>
<dbReference type="InterPro" id="IPR032675">
    <property type="entry name" value="LRR_dom_sf"/>
</dbReference>
<protein>
    <submittedName>
        <fullName evidence="1">Uncharacterized protein</fullName>
    </submittedName>
</protein>
<accession>A0A015LDY4</accession>
<evidence type="ECO:0000313" key="1">
    <source>
        <dbReference type="EMBL" id="EXX53043.1"/>
    </source>
</evidence>
<gene>
    <name evidence="1" type="ORF">RirG_247670</name>
</gene>
<dbReference type="OrthoDB" id="2452777at2759"/>
<dbReference type="Proteomes" id="UP000022910">
    <property type="component" value="Unassembled WGS sequence"/>
</dbReference>
<dbReference type="EMBL" id="JEMT01029111">
    <property type="protein sequence ID" value="EXX53043.1"/>
    <property type="molecule type" value="Genomic_DNA"/>
</dbReference>
<organism evidence="1 2">
    <name type="scientific">Rhizophagus irregularis (strain DAOM 197198w)</name>
    <name type="common">Glomus intraradices</name>
    <dbReference type="NCBI Taxonomy" id="1432141"/>
    <lineage>
        <taxon>Eukaryota</taxon>
        <taxon>Fungi</taxon>
        <taxon>Fungi incertae sedis</taxon>
        <taxon>Mucoromycota</taxon>
        <taxon>Glomeromycotina</taxon>
        <taxon>Glomeromycetes</taxon>
        <taxon>Glomerales</taxon>
        <taxon>Glomeraceae</taxon>
        <taxon>Rhizophagus</taxon>
    </lineage>
</organism>
<reference evidence="1 2" key="1">
    <citation type="submission" date="2014-02" db="EMBL/GenBank/DDBJ databases">
        <title>Single nucleus genome sequencing reveals high similarity among nuclei of an endomycorrhizal fungus.</title>
        <authorList>
            <person name="Lin K."/>
            <person name="Geurts R."/>
            <person name="Zhang Z."/>
            <person name="Limpens E."/>
            <person name="Saunders D.G."/>
            <person name="Mu D."/>
            <person name="Pang E."/>
            <person name="Cao H."/>
            <person name="Cha H."/>
            <person name="Lin T."/>
            <person name="Zhou Q."/>
            <person name="Shang Y."/>
            <person name="Li Y."/>
            <person name="Ivanov S."/>
            <person name="Sharma T."/>
            <person name="Velzen R.V."/>
            <person name="Ruijter N.D."/>
            <person name="Aanen D.K."/>
            <person name="Win J."/>
            <person name="Kamoun S."/>
            <person name="Bisseling T."/>
            <person name="Huang S."/>
        </authorList>
    </citation>
    <scope>NUCLEOTIDE SEQUENCE [LARGE SCALE GENOMIC DNA]</scope>
    <source>
        <strain evidence="2">DAOM197198w</strain>
    </source>
</reference>
<dbReference type="HOGENOM" id="CLU_063940_0_0_1"/>
<name>A0A015LDY4_RHIIW</name>
<comment type="caution">
    <text evidence="1">The sequence shown here is derived from an EMBL/GenBank/DDBJ whole genome shotgun (WGS) entry which is preliminary data.</text>
</comment>
<dbReference type="Gene3D" id="3.80.10.10">
    <property type="entry name" value="Ribonuclease Inhibitor"/>
    <property type="match status" value="1"/>
</dbReference>
<dbReference type="AlphaFoldDB" id="A0A015LDY4"/>